<keyword evidence="3" id="KW-0805">Transcription regulation</keyword>
<evidence type="ECO:0000313" key="8">
    <source>
        <dbReference type="Proteomes" id="UP000245699"/>
    </source>
</evidence>
<comment type="similarity">
    <text evidence="2">Belongs to the SNAPC3/SRD2 family.</text>
</comment>
<dbReference type="PANTHER" id="PTHR13421">
    <property type="entry name" value="SNRNA-ACTIVATING PROTEIN COMPLEX SUBUNIT 3"/>
    <property type="match status" value="1"/>
</dbReference>
<proteinExistence type="inferred from homology"/>
<evidence type="ECO:0000256" key="3">
    <source>
        <dbReference type="ARBA" id="ARBA00023015"/>
    </source>
</evidence>
<evidence type="ECO:0000256" key="2">
    <source>
        <dbReference type="ARBA" id="ARBA00010410"/>
    </source>
</evidence>
<sequence length="389" mass="46013">MSKLIGIKNFEENVKKVLDSKQKSLLFSISKDWTNDKLTQVAERCKIEPDLTFDNKFFENATLFSLLKENSEEIKDLEEIEQDTTIEFEEVDETIRDTENEIRRVVGMLKKPKLASLKKENMVKHPQKYKPPINFSNNKVSKNHGLEETEGEMMVELSITFMWPKNPKTKMAEFKVLGKQKLTELRDAFYCINDFMPNESNSNEQIKNEPNKKLSPSFFYFEKTFYNDKRHPNAIDYSKKIIEFLENHKDTTEEESQGKEKEYTSKIMDEIRFEDLSIRIGEAYLFCHSGNCEHLVYISEIKYKKIYKDTTSSGDIEEDYPVQTFRGRQMRHKCRMCLLYPACYVTTNDFHSGETPCYFCHECYQTFHYNSENKLILDHNVYPYTTTIL</sequence>
<accession>A0A2T9Y9S4</accession>
<gene>
    <name evidence="7" type="ORF">BB559_005249</name>
</gene>
<dbReference type="GO" id="GO:0042795">
    <property type="term" value="P:snRNA transcription by RNA polymerase II"/>
    <property type="evidence" value="ECO:0007669"/>
    <property type="project" value="TreeGrafter"/>
</dbReference>
<dbReference type="GO" id="GO:0000978">
    <property type="term" value="F:RNA polymerase II cis-regulatory region sequence-specific DNA binding"/>
    <property type="evidence" value="ECO:0007669"/>
    <property type="project" value="TreeGrafter"/>
</dbReference>
<keyword evidence="8" id="KW-1185">Reference proteome</keyword>
<keyword evidence="5" id="KW-0804">Transcription</keyword>
<name>A0A2T9Y9S4_9FUNG</name>
<evidence type="ECO:0000256" key="5">
    <source>
        <dbReference type="ARBA" id="ARBA00023163"/>
    </source>
</evidence>
<dbReference type="GO" id="GO:0042796">
    <property type="term" value="P:snRNA transcription by RNA polymerase III"/>
    <property type="evidence" value="ECO:0007669"/>
    <property type="project" value="TreeGrafter"/>
</dbReference>
<keyword evidence="6" id="KW-0539">Nucleus</keyword>
<dbReference type="GO" id="GO:0019185">
    <property type="term" value="C:snRNA-activating protein complex"/>
    <property type="evidence" value="ECO:0007669"/>
    <property type="project" value="TreeGrafter"/>
</dbReference>
<evidence type="ECO:0000256" key="6">
    <source>
        <dbReference type="ARBA" id="ARBA00023242"/>
    </source>
</evidence>
<dbReference type="Proteomes" id="UP000245699">
    <property type="component" value="Unassembled WGS sequence"/>
</dbReference>
<dbReference type="AlphaFoldDB" id="A0A2T9Y9S4"/>
<dbReference type="GO" id="GO:0003681">
    <property type="term" value="F:bent DNA binding"/>
    <property type="evidence" value="ECO:0007669"/>
    <property type="project" value="TreeGrafter"/>
</dbReference>
<protein>
    <recommendedName>
        <fullName evidence="9">snRNA-activating protein complex subunit 3</fullName>
    </recommendedName>
</protein>
<reference evidence="7 8" key="1">
    <citation type="journal article" date="2018" name="MBio">
        <title>Comparative Genomics Reveals the Core Gene Toolbox for the Fungus-Insect Symbiosis.</title>
        <authorList>
            <person name="Wang Y."/>
            <person name="Stata M."/>
            <person name="Wang W."/>
            <person name="Stajich J.E."/>
            <person name="White M.M."/>
            <person name="Moncalvo J.M."/>
        </authorList>
    </citation>
    <scope>NUCLEOTIDE SEQUENCE [LARGE SCALE GENOMIC DNA]</scope>
    <source>
        <strain evidence="7 8">AUS-77-4</strain>
    </source>
</reference>
<dbReference type="GO" id="GO:0005634">
    <property type="term" value="C:nucleus"/>
    <property type="evidence" value="ECO:0007669"/>
    <property type="project" value="UniProtKB-SubCell"/>
</dbReference>
<dbReference type="GO" id="GO:0001006">
    <property type="term" value="F:RNA polymerase III type 3 promoter sequence-specific DNA binding"/>
    <property type="evidence" value="ECO:0007669"/>
    <property type="project" value="TreeGrafter"/>
</dbReference>
<dbReference type="EMBL" id="MBFT01000577">
    <property type="protein sequence ID" value="PVU89079.1"/>
    <property type="molecule type" value="Genomic_DNA"/>
</dbReference>
<dbReference type="STRING" id="61424.A0A2T9Y9S4"/>
<comment type="caution">
    <text evidence="7">The sequence shown here is derived from an EMBL/GenBank/DDBJ whole genome shotgun (WGS) entry which is preliminary data.</text>
</comment>
<evidence type="ECO:0000256" key="4">
    <source>
        <dbReference type="ARBA" id="ARBA00023125"/>
    </source>
</evidence>
<evidence type="ECO:0000313" key="7">
    <source>
        <dbReference type="EMBL" id="PVU89079.1"/>
    </source>
</evidence>
<evidence type="ECO:0000256" key="1">
    <source>
        <dbReference type="ARBA" id="ARBA00004123"/>
    </source>
</evidence>
<dbReference type="Pfam" id="PF12251">
    <property type="entry name" value="SNAPC3"/>
    <property type="match status" value="1"/>
</dbReference>
<dbReference type="PANTHER" id="PTHR13421:SF16">
    <property type="entry name" value="SNRNA-ACTIVATING PROTEIN COMPLEX SUBUNIT 3"/>
    <property type="match status" value="1"/>
</dbReference>
<dbReference type="GO" id="GO:0001046">
    <property type="term" value="F:core promoter sequence-specific DNA binding"/>
    <property type="evidence" value="ECO:0007669"/>
    <property type="project" value="TreeGrafter"/>
</dbReference>
<dbReference type="InterPro" id="IPR022042">
    <property type="entry name" value="snRNA-activating_su3"/>
</dbReference>
<comment type="subcellular location">
    <subcellularLocation>
        <location evidence="1">Nucleus</location>
    </subcellularLocation>
</comment>
<organism evidence="7 8">
    <name type="scientific">Furculomyces boomerangus</name>
    <dbReference type="NCBI Taxonomy" id="61424"/>
    <lineage>
        <taxon>Eukaryota</taxon>
        <taxon>Fungi</taxon>
        <taxon>Fungi incertae sedis</taxon>
        <taxon>Zoopagomycota</taxon>
        <taxon>Kickxellomycotina</taxon>
        <taxon>Harpellomycetes</taxon>
        <taxon>Harpellales</taxon>
        <taxon>Harpellaceae</taxon>
        <taxon>Furculomyces</taxon>
    </lineage>
</organism>
<keyword evidence="4" id="KW-0238">DNA-binding</keyword>
<dbReference type="OrthoDB" id="3437960at2759"/>
<evidence type="ECO:0008006" key="9">
    <source>
        <dbReference type="Google" id="ProtNLM"/>
    </source>
</evidence>